<dbReference type="NCBIfam" id="TIGR02937">
    <property type="entry name" value="sigma70-ECF"/>
    <property type="match status" value="1"/>
</dbReference>
<dbReference type="InterPro" id="IPR014284">
    <property type="entry name" value="RNA_pol_sigma-70_dom"/>
</dbReference>
<dbReference type="GO" id="GO:0016987">
    <property type="term" value="F:sigma factor activity"/>
    <property type="evidence" value="ECO:0007669"/>
    <property type="project" value="UniProtKB-KW"/>
</dbReference>
<evidence type="ECO:0000259" key="6">
    <source>
        <dbReference type="Pfam" id="PF08281"/>
    </source>
</evidence>
<protein>
    <submittedName>
        <fullName evidence="7">RNA polymerase sigma-70 factor</fullName>
    </submittedName>
</protein>
<feature type="domain" description="RNA polymerase sigma-70 region 2" evidence="5">
    <location>
        <begin position="26"/>
        <end position="90"/>
    </location>
</feature>
<gene>
    <name evidence="7" type="ORF">GO755_23450</name>
</gene>
<evidence type="ECO:0000256" key="2">
    <source>
        <dbReference type="ARBA" id="ARBA00023015"/>
    </source>
</evidence>
<dbReference type="InterPro" id="IPR014327">
    <property type="entry name" value="RNA_pol_sigma70_bacteroid"/>
</dbReference>
<dbReference type="SUPFAM" id="SSF88659">
    <property type="entry name" value="Sigma3 and sigma4 domains of RNA polymerase sigma factors"/>
    <property type="match status" value="1"/>
</dbReference>
<evidence type="ECO:0000256" key="1">
    <source>
        <dbReference type="ARBA" id="ARBA00010641"/>
    </source>
</evidence>
<keyword evidence="8" id="KW-1185">Reference proteome</keyword>
<dbReference type="PANTHER" id="PTHR43133:SF46">
    <property type="entry name" value="RNA POLYMERASE SIGMA-70 FACTOR ECF SUBFAMILY"/>
    <property type="match status" value="1"/>
</dbReference>
<comment type="caution">
    <text evidence="7">The sequence shown here is derived from an EMBL/GenBank/DDBJ whole genome shotgun (WGS) entry which is preliminary data.</text>
</comment>
<proteinExistence type="inferred from homology"/>
<dbReference type="GO" id="GO:0003677">
    <property type="term" value="F:DNA binding"/>
    <property type="evidence" value="ECO:0007669"/>
    <property type="project" value="InterPro"/>
</dbReference>
<dbReference type="InterPro" id="IPR013325">
    <property type="entry name" value="RNA_pol_sigma_r2"/>
</dbReference>
<dbReference type="PANTHER" id="PTHR43133">
    <property type="entry name" value="RNA POLYMERASE ECF-TYPE SIGMA FACTO"/>
    <property type="match status" value="1"/>
</dbReference>
<dbReference type="AlphaFoldDB" id="A0A7K1SGS9"/>
<dbReference type="RefSeq" id="WP_157587733.1">
    <property type="nucleotide sequence ID" value="NZ_WPIN01000009.1"/>
</dbReference>
<dbReference type="InterPro" id="IPR007627">
    <property type="entry name" value="RNA_pol_sigma70_r2"/>
</dbReference>
<evidence type="ECO:0000256" key="4">
    <source>
        <dbReference type="ARBA" id="ARBA00023163"/>
    </source>
</evidence>
<dbReference type="Pfam" id="PF04542">
    <property type="entry name" value="Sigma70_r2"/>
    <property type="match status" value="1"/>
</dbReference>
<dbReference type="GO" id="GO:0006352">
    <property type="term" value="P:DNA-templated transcription initiation"/>
    <property type="evidence" value="ECO:0007669"/>
    <property type="project" value="InterPro"/>
</dbReference>
<evidence type="ECO:0000313" key="8">
    <source>
        <dbReference type="Proteomes" id="UP000436006"/>
    </source>
</evidence>
<evidence type="ECO:0000313" key="7">
    <source>
        <dbReference type="EMBL" id="MVM33017.1"/>
    </source>
</evidence>
<dbReference type="NCBIfam" id="TIGR02985">
    <property type="entry name" value="Sig70_bacteroi1"/>
    <property type="match status" value="1"/>
</dbReference>
<keyword evidence="2" id="KW-0805">Transcription regulation</keyword>
<dbReference type="InterPro" id="IPR013324">
    <property type="entry name" value="RNA_pol_sigma_r3/r4-like"/>
</dbReference>
<dbReference type="EMBL" id="WPIN01000009">
    <property type="protein sequence ID" value="MVM33017.1"/>
    <property type="molecule type" value="Genomic_DNA"/>
</dbReference>
<keyword evidence="3" id="KW-0731">Sigma factor</keyword>
<comment type="similarity">
    <text evidence="1">Belongs to the sigma-70 factor family. ECF subfamily.</text>
</comment>
<dbReference type="Gene3D" id="1.10.1740.10">
    <property type="match status" value="1"/>
</dbReference>
<dbReference type="Proteomes" id="UP000436006">
    <property type="component" value="Unassembled WGS sequence"/>
</dbReference>
<reference evidence="7 8" key="1">
    <citation type="submission" date="2019-12" db="EMBL/GenBank/DDBJ databases">
        <title>Spirosoma sp. HMF4905 genome sequencing and assembly.</title>
        <authorList>
            <person name="Kang H."/>
            <person name="Cha I."/>
            <person name="Kim H."/>
            <person name="Joh K."/>
        </authorList>
    </citation>
    <scope>NUCLEOTIDE SEQUENCE [LARGE SCALE GENOMIC DNA]</scope>
    <source>
        <strain evidence="7 8">HMF4905</strain>
    </source>
</reference>
<dbReference type="SUPFAM" id="SSF88946">
    <property type="entry name" value="Sigma2 domain of RNA polymerase sigma factors"/>
    <property type="match status" value="1"/>
</dbReference>
<dbReference type="Pfam" id="PF08281">
    <property type="entry name" value="Sigma70_r4_2"/>
    <property type="match status" value="1"/>
</dbReference>
<dbReference type="InterPro" id="IPR039425">
    <property type="entry name" value="RNA_pol_sigma-70-like"/>
</dbReference>
<dbReference type="InterPro" id="IPR036388">
    <property type="entry name" value="WH-like_DNA-bd_sf"/>
</dbReference>
<dbReference type="InterPro" id="IPR013249">
    <property type="entry name" value="RNA_pol_sigma70_r4_t2"/>
</dbReference>
<evidence type="ECO:0000259" key="5">
    <source>
        <dbReference type="Pfam" id="PF04542"/>
    </source>
</evidence>
<name>A0A7K1SGS9_9BACT</name>
<feature type="domain" description="RNA polymerase sigma factor 70 region 4 type 2" evidence="6">
    <location>
        <begin position="122"/>
        <end position="170"/>
    </location>
</feature>
<evidence type="ECO:0000256" key="3">
    <source>
        <dbReference type="ARBA" id="ARBA00023082"/>
    </source>
</evidence>
<accession>A0A7K1SGS9</accession>
<keyword evidence="4" id="KW-0804">Transcription</keyword>
<organism evidence="7 8">
    <name type="scientific">Spirosoma arboris</name>
    <dbReference type="NCBI Taxonomy" id="2682092"/>
    <lineage>
        <taxon>Bacteria</taxon>
        <taxon>Pseudomonadati</taxon>
        <taxon>Bacteroidota</taxon>
        <taxon>Cytophagia</taxon>
        <taxon>Cytophagales</taxon>
        <taxon>Cytophagaceae</taxon>
        <taxon>Spirosoma</taxon>
    </lineage>
</organism>
<sequence>MSLNVLTDNELLALLREDDEQAFRELYERYWYKMYVIAHRKLRRKEVAEELAQELFVMIWQKRESLRVINLQAFLGVSLKNMMIDYIRRNIQEEHYLDQLQLFFPAETFTTIEAVQLNELSEAIQNTLAKLPEKTREIFILNRFEHLTIREIAQRLNLSEKTIEYHLSRSTTFLRQNLRDFIAIWVFLTGLTG</sequence>
<dbReference type="Gene3D" id="1.10.10.10">
    <property type="entry name" value="Winged helix-like DNA-binding domain superfamily/Winged helix DNA-binding domain"/>
    <property type="match status" value="1"/>
</dbReference>